<reference evidence="3 4" key="1">
    <citation type="submission" date="2016-10" db="EMBL/GenBank/DDBJ databases">
        <authorList>
            <person name="Varghese N."/>
            <person name="Submissions S."/>
        </authorList>
    </citation>
    <scope>NUCLEOTIDE SEQUENCE [LARGE SCALE GENOMIC DNA]</scope>
    <source>
        <strain evidence="3 4">DSM 20586</strain>
    </source>
</reference>
<proteinExistence type="predicted"/>
<comment type="caution">
    <text evidence="3">The sequence shown here is derived from an EMBL/GenBank/DDBJ whole genome shotgun (WGS) entry which is preliminary data.</text>
</comment>
<dbReference type="SUPFAM" id="SSF46955">
    <property type="entry name" value="Putative DNA-binding domain"/>
    <property type="match status" value="1"/>
</dbReference>
<dbReference type="InterPro" id="IPR047057">
    <property type="entry name" value="MerR_fam"/>
</dbReference>
<dbReference type="PROSITE" id="PS50937">
    <property type="entry name" value="HTH_MERR_2"/>
    <property type="match status" value="1"/>
</dbReference>
<feature type="domain" description="HTH merR-type" evidence="2">
    <location>
        <begin position="6"/>
        <end position="80"/>
    </location>
</feature>
<gene>
    <name evidence="3" type="ORF">SAMN04489746_0139</name>
</gene>
<dbReference type="AlphaFoldDB" id="A0AB38A4L4"/>
<dbReference type="PANTHER" id="PTHR30204:SF89">
    <property type="entry name" value="HTH MERR-TYPE DOMAIN-CONTAINING PROTEIN"/>
    <property type="match status" value="1"/>
</dbReference>
<dbReference type="InterPro" id="IPR009061">
    <property type="entry name" value="DNA-bd_dom_put_sf"/>
</dbReference>
<accession>A0AB38A4L4</accession>
<dbReference type="GO" id="GO:0003700">
    <property type="term" value="F:DNA-binding transcription factor activity"/>
    <property type="evidence" value="ECO:0007669"/>
    <property type="project" value="InterPro"/>
</dbReference>
<evidence type="ECO:0000313" key="4">
    <source>
        <dbReference type="Proteomes" id="UP000183687"/>
    </source>
</evidence>
<dbReference type="CDD" id="cd00592">
    <property type="entry name" value="HTH_MerR-like"/>
    <property type="match status" value="1"/>
</dbReference>
<dbReference type="Pfam" id="PF13411">
    <property type="entry name" value="MerR_1"/>
    <property type="match status" value="1"/>
</dbReference>
<dbReference type="Gene3D" id="1.10.1660.10">
    <property type="match status" value="1"/>
</dbReference>
<dbReference type="InterPro" id="IPR000551">
    <property type="entry name" value="MerR-type_HTH_dom"/>
</dbReference>
<protein>
    <submittedName>
        <fullName evidence="3">DNA-binding transcriptional regulator, MerR family</fullName>
    </submittedName>
</protein>
<dbReference type="PANTHER" id="PTHR30204">
    <property type="entry name" value="REDOX-CYCLING DRUG-SENSING TRANSCRIPTIONAL ACTIVATOR SOXR"/>
    <property type="match status" value="1"/>
</dbReference>
<evidence type="ECO:0000256" key="1">
    <source>
        <dbReference type="ARBA" id="ARBA00023125"/>
    </source>
</evidence>
<evidence type="ECO:0000259" key="2">
    <source>
        <dbReference type="PROSITE" id="PS50937"/>
    </source>
</evidence>
<dbReference type="RefSeq" id="WP_002563628.1">
    <property type="nucleotide sequence ID" value="NZ_CALJSN010000005.1"/>
</dbReference>
<organism evidence="3 4">
    <name type="scientific">Atopobium minutum</name>
    <dbReference type="NCBI Taxonomy" id="1381"/>
    <lineage>
        <taxon>Bacteria</taxon>
        <taxon>Bacillati</taxon>
        <taxon>Actinomycetota</taxon>
        <taxon>Coriobacteriia</taxon>
        <taxon>Coriobacteriales</taxon>
        <taxon>Atopobiaceae</taxon>
        <taxon>Atopobium</taxon>
    </lineage>
</organism>
<dbReference type="EMBL" id="FNSH01000001">
    <property type="protein sequence ID" value="SEB41489.1"/>
    <property type="molecule type" value="Genomic_DNA"/>
</dbReference>
<sequence length="239" mass="27166">MPDAGYLTIGKLVKKLQDTYPDLTVSKVRYLEDEGLLNPSRTPGGYRLYSARDAKRLEDILYLQKNRFLPLSVIKEELKHSEYIAMQPSEKNIELRFDIDDEQTVNRLHPIDRMPDLLGVSVSFVRQLAEAGIIAFKRSPHGRDLVDGHDFAIIRIASQLGRYNIGPKNLRQYVTAANRESTMFEQALIAYGKARQNSDEERQAAFDAAFDQMLALTNALRSTLIRKSVTNRTNGVYTS</sequence>
<evidence type="ECO:0000313" key="3">
    <source>
        <dbReference type="EMBL" id="SEB41489.1"/>
    </source>
</evidence>
<dbReference type="GO" id="GO:0003677">
    <property type="term" value="F:DNA binding"/>
    <property type="evidence" value="ECO:0007669"/>
    <property type="project" value="UniProtKB-KW"/>
</dbReference>
<dbReference type="Proteomes" id="UP000183687">
    <property type="component" value="Unassembled WGS sequence"/>
</dbReference>
<dbReference type="SMART" id="SM00422">
    <property type="entry name" value="HTH_MERR"/>
    <property type="match status" value="1"/>
</dbReference>
<keyword evidence="1 3" id="KW-0238">DNA-binding</keyword>
<name>A0AB38A4L4_9ACTN</name>